<organism evidence="1 2">
    <name type="scientific">Actinacidiphila glaucinigra</name>
    <dbReference type="NCBI Taxonomy" id="235986"/>
    <lineage>
        <taxon>Bacteria</taxon>
        <taxon>Bacillati</taxon>
        <taxon>Actinomycetota</taxon>
        <taxon>Actinomycetes</taxon>
        <taxon>Kitasatosporales</taxon>
        <taxon>Streptomycetaceae</taxon>
        <taxon>Actinacidiphila</taxon>
    </lineage>
</organism>
<proteinExistence type="predicted"/>
<name>A0A239KPE9_9ACTN</name>
<dbReference type="AlphaFoldDB" id="A0A239KPE9"/>
<dbReference type="EMBL" id="FZOF01000016">
    <property type="protein sequence ID" value="SNT19429.1"/>
    <property type="molecule type" value="Genomic_DNA"/>
</dbReference>
<protein>
    <submittedName>
        <fullName evidence="1">Uncharacterized protein</fullName>
    </submittedName>
</protein>
<gene>
    <name evidence="1" type="ORF">SAMN05216252_11663</name>
</gene>
<sequence length="108" mass="11386">MSDRHVGGYGIAFGMAKLGMPRLGGGREPVTAQTDGPDEQTPRLEALAKIPAASPDIDPARLRGEACLWCGSTCGHLDGAGMVRVAVDGGWRIWPVVVCPEHLPRRAA</sequence>
<keyword evidence="2" id="KW-1185">Reference proteome</keyword>
<evidence type="ECO:0000313" key="1">
    <source>
        <dbReference type="EMBL" id="SNT19429.1"/>
    </source>
</evidence>
<reference evidence="1 2" key="1">
    <citation type="submission" date="2017-06" db="EMBL/GenBank/DDBJ databases">
        <authorList>
            <person name="Kim H.J."/>
            <person name="Triplett B.A."/>
        </authorList>
    </citation>
    <scope>NUCLEOTIDE SEQUENCE [LARGE SCALE GENOMIC DNA]</scope>
    <source>
        <strain evidence="1 2">CGMCC 4.1858</strain>
    </source>
</reference>
<accession>A0A239KPE9</accession>
<dbReference type="Proteomes" id="UP000198280">
    <property type="component" value="Unassembled WGS sequence"/>
</dbReference>
<evidence type="ECO:0000313" key="2">
    <source>
        <dbReference type="Proteomes" id="UP000198280"/>
    </source>
</evidence>